<proteinExistence type="predicted"/>
<sequence length="329" mass="34496">MSDTTSISSPLAGSFGTSRSSATAKTQAVSGGRAATEDSVSLSELGKSLRGESLAAFEALSDKQRSQLVSLVDSGKISGEEVHDALTQRLKQARSSAVAATARMFNNDHATLLRNDATSADDLRNALGSTLTQRSSLMDKLASAMSEGDLAATSDTLAARSLNPLLSADRSGMSRLVMPGFFGMDFTDSRLNYTRKEGDAAYKLKSLGVDFDGIDNALRGIGEKDAAAILAERAGLPSSRKVAKNSEFSLEDAVFKPLTAGSGQAAEPSFEGQADRLRAFFQNAISPGGGVQRVDIPPEFSTSALRAAAVGGAQANVDRDYVRGLLPRY</sequence>
<evidence type="ECO:0008006" key="4">
    <source>
        <dbReference type="Google" id="ProtNLM"/>
    </source>
</evidence>
<feature type="compositionally biased region" description="Polar residues" evidence="1">
    <location>
        <begin position="1"/>
        <end position="29"/>
    </location>
</feature>
<gene>
    <name evidence="2" type="ORF">QSG27_10200</name>
</gene>
<protein>
    <recommendedName>
        <fullName evidence="4">DUF1217 domain-containing protein</fullName>
    </recommendedName>
</protein>
<dbReference type="EMBL" id="JAUJFI010000037">
    <property type="protein sequence ID" value="MDQ2103063.1"/>
    <property type="molecule type" value="Genomic_DNA"/>
</dbReference>
<comment type="caution">
    <text evidence="2">The sequence shown here is derived from an EMBL/GenBank/DDBJ whole genome shotgun (WGS) entry which is preliminary data.</text>
</comment>
<accession>A0ABU0WFS5</accession>
<keyword evidence="3" id="KW-1185">Reference proteome</keyword>
<organism evidence="2 3">
    <name type="scientific">Azospirillum isscasi</name>
    <dbReference type="NCBI Taxonomy" id="3053926"/>
    <lineage>
        <taxon>Bacteria</taxon>
        <taxon>Pseudomonadati</taxon>
        <taxon>Pseudomonadota</taxon>
        <taxon>Alphaproteobacteria</taxon>
        <taxon>Rhodospirillales</taxon>
        <taxon>Azospirillaceae</taxon>
        <taxon>Azospirillum</taxon>
    </lineage>
</organism>
<evidence type="ECO:0000313" key="3">
    <source>
        <dbReference type="Proteomes" id="UP001227317"/>
    </source>
</evidence>
<evidence type="ECO:0000256" key="1">
    <source>
        <dbReference type="SAM" id="MobiDB-lite"/>
    </source>
</evidence>
<dbReference type="Proteomes" id="UP001227317">
    <property type="component" value="Unassembled WGS sequence"/>
</dbReference>
<feature type="region of interest" description="Disordered" evidence="1">
    <location>
        <begin position="1"/>
        <end position="40"/>
    </location>
</feature>
<reference evidence="2 3" key="1">
    <citation type="submission" date="2023-06" db="EMBL/GenBank/DDBJ databases">
        <title>Azospirillum isscasensis sp.nov, a bacterium isolated from rhizosphere soil of rice.</title>
        <authorList>
            <person name="Wang H."/>
        </authorList>
    </citation>
    <scope>NUCLEOTIDE SEQUENCE [LARGE SCALE GENOMIC DNA]</scope>
    <source>
        <strain evidence="2 3">C340-1</strain>
    </source>
</reference>
<evidence type="ECO:0000313" key="2">
    <source>
        <dbReference type="EMBL" id="MDQ2103063.1"/>
    </source>
</evidence>
<name>A0ABU0WFS5_9PROT</name>